<reference evidence="2" key="1">
    <citation type="journal article" date="2019" name="Int. J. Syst. Evol. Microbiol.">
        <title>The Global Catalogue of Microorganisms (GCM) 10K type strain sequencing project: providing services to taxonomists for standard genome sequencing and annotation.</title>
        <authorList>
            <consortium name="The Broad Institute Genomics Platform"/>
            <consortium name="The Broad Institute Genome Sequencing Center for Infectious Disease"/>
            <person name="Wu L."/>
            <person name="Ma J."/>
        </authorList>
    </citation>
    <scope>NUCLEOTIDE SEQUENCE [LARGE SCALE GENOMIC DNA]</scope>
    <source>
        <strain evidence="2">JCM 17555</strain>
    </source>
</reference>
<organism evidence="1 2">
    <name type="scientific">Allohahella marinimesophila</name>
    <dbReference type="NCBI Taxonomy" id="1054972"/>
    <lineage>
        <taxon>Bacteria</taxon>
        <taxon>Pseudomonadati</taxon>
        <taxon>Pseudomonadota</taxon>
        <taxon>Gammaproteobacteria</taxon>
        <taxon>Oceanospirillales</taxon>
        <taxon>Hahellaceae</taxon>
        <taxon>Allohahella</taxon>
    </lineage>
</organism>
<proteinExistence type="predicted"/>
<dbReference type="Proteomes" id="UP001501337">
    <property type="component" value="Unassembled WGS sequence"/>
</dbReference>
<gene>
    <name evidence="1" type="ORF">GCM10022278_19850</name>
</gene>
<accession>A0ABP7P9G3</accession>
<comment type="caution">
    <text evidence="1">The sequence shown here is derived from an EMBL/GenBank/DDBJ whole genome shotgun (WGS) entry which is preliminary data.</text>
</comment>
<keyword evidence="2" id="KW-1185">Reference proteome</keyword>
<protein>
    <submittedName>
        <fullName evidence="1">Uncharacterized protein</fullName>
    </submittedName>
</protein>
<sequence>MSPREGIDTDILQQMFRQSGQLPSASLSLDPVAKRREVGNQSAYTWHVWISSVK</sequence>
<name>A0ABP7P9G3_9GAMM</name>
<dbReference type="EMBL" id="BAABBO010000009">
    <property type="protein sequence ID" value="GAA3961840.1"/>
    <property type="molecule type" value="Genomic_DNA"/>
</dbReference>
<evidence type="ECO:0000313" key="2">
    <source>
        <dbReference type="Proteomes" id="UP001501337"/>
    </source>
</evidence>
<evidence type="ECO:0000313" key="1">
    <source>
        <dbReference type="EMBL" id="GAA3961840.1"/>
    </source>
</evidence>